<gene>
    <name evidence="2" type="ORF">CEXT_451891</name>
</gene>
<reference evidence="2 3" key="1">
    <citation type="submission" date="2021-06" db="EMBL/GenBank/DDBJ databases">
        <title>Caerostris extrusa draft genome.</title>
        <authorList>
            <person name="Kono N."/>
            <person name="Arakawa K."/>
        </authorList>
    </citation>
    <scope>NUCLEOTIDE SEQUENCE [LARGE SCALE GENOMIC DNA]</scope>
</reference>
<feature type="region of interest" description="Disordered" evidence="1">
    <location>
        <begin position="174"/>
        <end position="257"/>
    </location>
</feature>
<name>A0AAV4PA86_CAEEX</name>
<protein>
    <submittedName>
        <fullName evidence="2">Uncharacterized protein</fullName>
    </submittedName>
</protein>
<evidence type="ECO:0000313" key="3">
    <source>
        <dbReference type="Proteomes" id="UP001054945"/>
    </source>
</evidence>
<proteinExistence type="predicted"/>
<keyword evidence="3" id="KW-1185">Reference proteome</keyword>
<sequence length="257" mass="28328">MTCRSRIPAPPHALPPERHPHPRAPAEEEEVLGHHLHRRGALQGQEVHGAPPGAGHVQPRLRGHVPGRHGQQEQGGASHRHTSQRIREPAQVRVQRRPSPAEHRGRHDDRVRRQEVRPAAPAGAVLLLPGGQRERQERVPDLRVRAVRGRPPPHLPLPQHHGPADLPRAHLAQLSHGAAQHRRAGRQPRIPQPLLRVHRLHLPGAVGGGRVQAPQDTGRRGQRPAGAREPPALHPLPGHVARRVRQGPRQRGPTHPG</sequence>
<organism evidence="2 3">
    <name type="scientific">Caerostris extrusa</name>
    <name type="common">Bark spider</name>
    <name type="synonym">Caerostris bankana</name>
    <dbReference type="NCBI Taxonomy" id="172846"/>
    <lineage>
        <taxon>Eukaryota</taxon>
        <taxon>Metazoa</taxon>
        <taxon>Ecdysozoa</taxon>
        <taxon>Arthropoda</taxon>
        <taxon>Chelicerata</taxon>
        <taxon>Arachnida</taxon>
        <taxon>Araneae</taxon>
        <taxon>Araneomorphae</taxon>
        <taxon>Entelegynae</taxon>
        <taxon>Araneoidea</taxon>
        <taxon>Araneidae</taxon>
        <taxon>Caerostris</taxon>
    </lineage>
</organism>
<dbReference type="AlphaFoldDB" id="A0AAV4PA86"/>
<feature type="region of interest" description="Disordered" evidence="1">
    <location>
        <begin position="1"/>
        <end position="115"/>
    </location>
</feature>
<feature type="compositionally biased region" description="Basic and acidic residues" evidence="1">
    <location>
        <begin position="99"/>
        <end position="115"/>
    </location>
</feature>
<evidence type="ECO:0000313" key="2">
    <source>
        <dbReference type="EMBL" id="GIX92915.1"/>
    </source>
</evidence>
<accession>A0AAV4PA86</accession>
<comment type="caution">
    <text evidence="2">The sequence shown here is derived from an EMBL/GenBank/DDBJ whole genome shotgun (WGS) entry which is preliminary data.</text>
</comment>
<evidence type="ECO:0000256" key="1">
    <source>
        <dbReference type="SAM" id="MobiDB-lite"/>
    </source>
</evidence>
<dbReference type="Proteomes" id="UP001054945">
    <property type="component" value="Unassembled WGS sequence"/>
</dbReference>
<dbReference type="EMBL" id="BPLR01021721">
    <property type="protein sequence ID" value="GIX92915.1"/>
    <property type="molecule type" value="Genomic_DNA"/>
</dbReference>